<dbReference type="AlphaFoldDB" id="A0A6A3FKX8"/>
<evidence type="ECO:0000313" key="2">
    <source>
        <dbReference type="EMBL" id="KAE8945793.1"/>
    </source>
</evidence>
<feature type="region of interest" description="Disordered" evidence="1">
    <location>
        <begin position="1"/>
        <end position="26"/>
    </location>
</feature>
<reference evidence="2 3" key="1">
    <citation type="submission" date="2018-08" db="EMBL/GenBank/DDBJ databases">
        <title>Genomic investigation of the strawberry pathogen Phytophthora fragariae indicates pathogenicity is determined by transcriptional variation in three key races.</title>
        <authorList>
            <person name="Adams T.M."/>
            <person name="Armitage A.D."/>
            <person name="Sobczyk M.K."/>
            <person name="Bates H.J."/>
            <person name="Dunwell J.M."/>
            <person name="Nellist C.F."/>
            <person name="Harrison R.J."/>
        </authorList>
    </citation>
    <scope>NUCLEOTIDE SEQUENCE [LARGE SCALE GENOMIC DNA]</scope>
    <source>
        <strain evidence="2 3">NOV-9</strain>
    </source>
</reference>
<sequence length="115" mass="11433">MSSEMTTTSEATRDEHTQRRAVAAAAEAAKRQQTAGVTVETVDGATITLSTEIRHATGNTPTAATCGINGGGMGQPSSGISGHTSIKVARSGQRGLGGGNADASAQLTGSRMCAA</sequence>
<organism evidence="2 3">
    <name type="scientific">Phytophthora fragariae</name>
    <dbReference type="NCBI Taxonomy" id="53985"/>
    <lineage>
        <taxon>Eukaryota</taxon>
        <taxon>Sar</taxon>
        <taxon>Stramenopiles</taxon>
        <taxon>Oomycota</taxon>
        <taxon>Peronosporomycetes</taxon>
        <taxon>Peronosporales</taxon>
        <taxon>Peronosporaceae</taxon>
        <taxon>Phytophthora</taxon>
    </lineage>
</organism>
<feature type="compositionally biased region" description="Low complexity" evidence="1">
    <location>
        <begin position="1"/>
        <end position="10"/>
    </location>
</feature>
<dbReference type="EMBL" id="QXGF01000144">
    <property type="protein sequence ID" value="KAE8945793.1"/>
    <property type="molecule type" value="Genomic_DNA"/>
</dbReference>
<gene>
    <name evidence="2" type="ORF">PF009_g4547</name>
</gene>
<name>A0A6A3FKX8_9STRA</name>
<feature type="compositionally biased region" description="Polar residues" evidence="1">
    <location>
        <begin position="75"/>
        <end position="84"/>
    </location>
</feature>
<protein>
    <submittedName>
        <fullName evidence="2">Uncharacterized protein</fullName>
    </submittedName>
</protein>
<evidence type="ECO:0000256" key="1">
    <source>
        <dbReference type="SAM" id="MobiDB-lite"/>
    </source>
</evidence>
<accession>A0A6A3FKX8</accession>
<proteinExistence type="predicted"/>
<evidence type="ECO:0000313" key="3">
    <source>
        <dbReference type="Proteomes" id="UP000429523"/>
    </source>
</evidence>
<dbReference type="Proteomes" id="UP000429523">
    <property type="component" value="Unassembled WGS sequence"/>
</dbReference>
<comment type="caution">
    <text evidence="2">The sequence shown here is derived from an EMBL/GenBank/DDBJ whole genome shotgun (WGS) entry which is preliminary data.</text>
</comment>
<feature type="region of interest" description="Disordered" evidence="1">
    <location>
        <begin position="58"/>
        <end position="115"/>
    </location>
</feature>